<dbReference type="AlphaFoldDB" id="A0A5B1CPU2"/>
<accession>A0A5B1CPU2</accession>
<feature type="transmembrane region" description="Helical" evidence="1">
    <location>
        <begin position="71"/>
        <end position="99"/>
    </location>
</feature>
<comment type="caution">
    <text evidence="2">The sequence shown here is derived from an EMBL/GenBank/DDBJ whole genome shotgun (WGS) entry which is preliminary data.</text>
</comment>
<dbReference type="RefSeq" id="WP_068263399.1">
    <property type="nucleotide sequence ID" value="NZ_LWSK01000047.1"/>
</dbReference>
<keyword evidence="1" id="KW-1133">Transmembrane helix</keyword>
<evidence type="ECO:0000256" key="1">
    <source>
        <dbReference type="SAM" id="Phobius"/>
    </source>
</evidence>
<keyword evidence="1" id="KW-0472">Membrane</keyword>
<name>A0A5B1CPU2_9BACT</name>
<sequence>MNAISITKQAELEIWRDVRRETCRRLTSAITIGFVYLLAALAVGAFLFLTISEVGNDFVYLENWEERDLGLGTIAGVAKCYLGLAFVAIVSYVLVLLFIHQKLPADLSRIFHAIPWVGSTISMMGMAEFCESYYRSMLAQRTDVDALAAASSDIGDPVLRRWSNRAGQRADAGQPLSLILRSSPIDDQPLSIIAAFINQTISSDEAKSIWHHAARECHTLVQSRLHRSLHFLHFGFMLTSVALAALAMMMSTTFMATMINGLI</sequence>
<keyword evidence="1" id="KW-0812">Transmembrane</keyword>
<evidence type="ECO:0000313" key="3">
    <source>
        <dbReference type="Proteomes" id="UP000322699"/>
    </source>
</evidence>
<feature type="transmembrane region" description="Helical" evidence="1">
    <location>
        <begin position="231"/>
        <end position="259"/>
    </location>
</feature>
<feature type="transmembrane region" description="Helical" evidence="1">
    <location>
        <begin position="26"/>
        <end position="51"/>
    </location>
</feature>
<organism evidence="2 3">
    <name type="scientific">Rubripirellula obstinata</name>
    <dbReference type="NCBI Taxonomy" id="406547"/>
    <lineage>
        <taxon>Bacteria</taxon>
        <taxon>Pseudomonadati</taxon>
        <taxon>Planctomycetota</taxon>
        <taxon>Planctomycetia</taxon>
        <taxon>Pirellulales</taxon>
        <taxon>Pirellulaceae</taxon>
        <taxon>Rubripirellula</taxon>
    </lineage>
</organism>
<protein>
    <recommendedName>
        <fullName evidence="4">Bacterial type II secretion system protein F domain protein</fullName>
    </recommendedName>
</protein>
<evidence type="ECO:0000313" key="2">
    <source>
        <dbReference type="EMBL" id="KAA1261244.1"/>
    </source>
</evidence>
<dbReference type="EMBL" id="VRLW01000001">
    <property type="protein sequence ID" value="KAA1261244.1"/>
    <property type="molecule type" value="Genomic_DNA"/>
</dbReference>
<gene>
    <name evidence="2" type="ORF">LF1_37900</name>
</gene>
<reference evidence="2 3" key="1">
    <citation type="submission" date="2019-08" db="EMBL/GenBank/DDBJ databases">
        <title>Deep-cultivation of Planctomycetes and their phenomic and genomic characterization uncovers novel biology.</title>
        <authorList>
            <person name="Wiegand S."/>
            <person name="Jogler M."/>
            <person name="Boedeker C."/>
            <person name="Pinto D."/>
            <person name="Vollmers J."/>
            <person name="Rivas-Marin E."/>
            <person name="Kohn T."/>
            <person name="Peeters S.H."/>
            <person name="Heuer A."/>
            <person name="Rast P."/>
            <person name="Oberbeckmann S."/>
            <person name="Bunk B."/>
            <person name="Jeske O."/>
            <person name="Meyerdierks A."/>
            <person name="Storesund J.E."/>
            <person name="Kallscheuer N."/>
            <person name="Luecker S."/>
            <person name="Lage O.M."/>
            <person name="Pohl T."/>
            <person name="Merkel B.J."/>
            <person name="Hornburger P."/>
            <person name="Mueller R.-W."/>
            <person name="Bruemmer F."/>
            <person name="Labrenz M."/>
            <person name="Spormann A.M."/>
            <person name="Op Den Camp H."/>
            <person name="Overmann J."/>
            <person name="Amann R."/>
            <person name="Jetten M.S.M."/>
            <person name="Mascher T."/>
            <person name="Medema M.H."/>
            <person name="Devos D.P."/>
            <person name="Kaster A.-K."/>
            <person name="Ovreas L."/>
            <person name="Rohde M."/>
            <person name="Galperin M.Y."/>
            <person name="Jogler C."/>
        </authorList>
    </citation>
    <scope>NUCLEOTIDE SEQUENCE [LARGE SCALE GENOMIC DNA]</scope>
    <source>
        <strain evidence="2 3">LF1</strain>
    </source>
</reference>
<keyword evidence="3" id="KW-1185">Reference proteome</keyword>
<evidence type="ECO:0008006" key="4">
    <source>
        <dbReference type="Google" id="ProtNLM"/>
    </source>
</evidence>
<proteinExistence type="predicted"/>
<dbReference type="Proteomes" id="UP000322699">
    <property type="component" value="Unassembled WGS sequence"/>
</dbReference>